<protein>
    <submittedName>
        <fullName evidence="2">Uncharacterized protein</fullName>
    </submittedName>
</protein>
<evidence type="ECO:0000256" key="1">
    <source>
        <dbReference type="SAM" id="MobiDB-lite"/>
    </source>
</evidence>
<gene>
    <name evidence="2" type="ORF">EYF80_023730</name>
</gene>
<feature type="compositionally biased region" description="Basic and acidic residues" evidence="1">
    <location>
        <begin position="66"/>
        <end position="81"/>
    </location>
</feature>
<sequence>MQIPEPVHVPQCLSWNSGQHVATQLGDPVQSFVLTPNSGQIVETLACRGTGDRRPHQEAQAGHGEGCQHGKEVGVPREKMRPWVRSNRSRSVQKAKERETVFLAKKANVSDERRCVRPLLIWPTFRSSRKLLDPTRMRRTEAGPAERRAGD</sequence>
<accession>A0A4Z2HMT6</accession>
<dbReference type="Proteomes" id="UP000314294">
    <property type="component" value="Unassembled WGS sequence"/>
</dbReference>
<evidence type="ECO:0000313" key="2">
    <source>
        <dbReference type="EMBL" id="TNN66102.1"/>
    </source>
</evidence>
<dbReference type="EMBL" id="SRLO01000225">
    <property type="protein sequence ID" value="TNN66102.1"/>
    <property type="molecule type" value="Genomic_DNA"/>
</dbReference>
<dbReference type="AlphaFoldDB" id="A0A4Z2HMT6"/>
<proteinExistence type="predicted"/>
<keyword evidence="3" id="KW-1185">Reference proteome</keyword>
<name>A0A4Z2HMT6_9TELE</name>
<reference evidence="2 3" key="1">
    <citation type="submission" date="2019-03" db="EMBL/GenBank/DDBJ databases">
        <title>First draft genome of Liparis tanakae, snailfish: a comprehensive survey of snailfish specific genes.</title>
        <authorList>
            <person name="Kim W."/>
            <person name="Song I."/>
            <person name="Jeong J.-H."/>
            <person name="Kim D."/>
            <person name="Kim S."/>
            <person name="Ryu S."/>
            <person name="Song J.Y."/>
            <person name="Lee S.K."/>
        </authorList>
    </citation>
    <scope>NUCLEOTIDE SEQUENCE [LARGE SCALE GENOMIC DNA]</scope>
    <source>
        <tissue evidence="2">Muscle</tissue>
    </source>
</reference>
<comment type="caution">
    <text evidence="2">The sequence shown here is derived from an EMBL/GenBank/DDBJ whole genome shotgun (WGS) entry which is preliminary data.</text>
</comment>
<feature type="region of interest" description="Disordered" evidence="1">
    <location>
        <begin position="51"/>
        <end position="95"/>
    </location>
</feature>
<evidence type="ECO:0000313" key="3">
    <source>
        <dbReference type="Proteomes" id="UP000314294"/>
    </source>
</evidence>
<organism evidence="2 3">
    <name type="scientific">Liparis tanakae</name>
    <name type="common">Tanaka's snailfish</name>
    <dbReference type="NCBI Taxonomy" id="230148"/>
    <lineage>
        <taxon>Eukaryota</taxon>
        <taxon>Metazoa</taxon>
        <taxon>Chordata</taxon>
        <taxon>Craniata</taxon>
        <taxon>Vertebrata</taxon>
        <taxon>Euteleostomi</taxon>
        <taxon>Actinopterygii</taxon>
        <taxon>Neopterygii</taxon>
        <taxon>Teleostei</taxon>
        <taxon>Neoteleostei</taxon>
        <taxon>Acanthomorphata</taxon>
        <taxon>Eupercaria</taxon>
        <taxon>Perciformes</taxon>
        <taxon>Cottioidei</taxon>
        <taxon>Cottales</taxon>
        <taxon>Liparidae</taxon>
        <taxon>Liparis</taxon>
    </lineage>
</organism>